<gene>
    <name evidence="4" type="ORF">NCTC12742_01756</name>
</gene>
<accession>A0A3S5C4I4</accession>
<dbReference type="RefSeq" id="WP_004283678.1">
    <property type="nucleotide sequence ID" value="NZ_CAUJRG010000005.1"/>
</dbReference>
<dbReference type="NCBIfam" id="NF006599">
    <property type="entry name" value="PRK09136.1"/>
    <property type="match status" value="1"/>
</dbReference>
<sequence length="236" mass="25736">MIAVIGGSGLTRLPELSITHRQIVRTPYGEPSTPLLFGRLGSQDIVFLARHGFNHTLAPHEINYRANIWALHSAGAENIISISSVAGLHEGCPAGALVVPDDLIDYTNRPSTFFEGPNQAVVHTDFSYPYDNSLRQTLLQHAAGHDTHIISNAVYGCIQGPRWPTRAEVSRYRNDGVDIIGMSGMPEAILAREIGLPYIHLCGIIGLACTNGNMPDPCRHESNQALDTIRKLLVDL</sequence>
<dbReference type="GO" id="GO:0019509">
    <property type="term" value="P:L-methionine salvage from methylthioadenosine"/>
    <property type="evidence" value="ECO:0007669"/>
    <property type="project" value="TreeGrafter"/>
</dbReference>
<dbReference type="AlphaFoldDB" id="A0A3S5C4I4"/>
<reference evidence="4 5" key="1">
    <citation type="submission" date="2018-12" db="EMBL/GenBank/DDBJ databases">
        <authorList>
            <consortium name="Pathogen Informatics"/>
        </authorList>
    </citation>
    <scope>NUCLEOTIDE SEQUENCE [LARGE SCALE GENOMIC DNA]</scope>
    <source>
        <strain evidence="4 5">NCTC12742</strain>
    </source>
</reference>
<dbReference type="GO" id="GO:0009116">
    <property type="term" value="P:nucleoside metabolic process"/>
    <property type="evidence" value="ECO:0007669"/>
    <property type="project" value="InterPro"/>
</dbReference>
<protein>
    <submittedName>
        <fullName evidence="4">S-methyl-5'-thioinosine phosphorylase</fullName>
        <ecNumber evidence="4">2.4.2.44</ecNumber>
    </submittedName>
</protein>
<evidence type="ECO:0000256" key="1">
    <source>
        <dbReference type="ARBA" id="ARBA00022676"/>
    </source>
</evidence>
<dbReference type="GO" id="GO:0005829">
    <property type="term" value="C:cytosol"/>
    <property type="evidence" value="ECO:0007669"/>
    <property type="project" value="TreeGrafter"/>
</dbReference>
<dbReference type="Gene3D" id="3.40.50.1580">
    <property type="entry name" value="Nucleoside phosphorylase domain"/>
    <property type="match status" value="1"/>
</dbReference>
<keyword evidence="2 4" id="KW-0808">Transferase</keyword>
<dbReference type="PANTHER" id="PTHR42679">
    <property type="entry name" value="S-METHYL-5'-THIOADENOSINE PHOSPHORYLASE"/>
    <property type="match status" value="1"/>
</dbReference>
<keyword evidence="1 4" id="KW-0328">Glycosyltransferase</keyword>
<evidence type="ECO:0000259" key="3">
    <source>
        <dbReference type="Pfam" id="PF01048"/>
    </source>
</evidence>
<dbReference type="EC" id="2.4.2.44" evidence="4"/>
<dbReference type="KEGG" id="nwe:SAMEA3174300_0313"/>
<dbReference type="EMBL" id="LR134533">
    <property type="protein sequence ID" value="VEJ51849.1"/>
    <property type="molecule type" value="Genomic_DNA"/>
</dbReference>
<dbReference type="InterPro" id="IPR010044">
    <property type="entry name" value="MTAP"/>
</dbReference>
<dbReference type="InterPro" id="IPR035994">
    <property type="entry name" value="Nucleoside_phosphorylase_sf"/>
</dbReference>
<dbReference type="Proteomes" id="UP000272771">
    <property type="component" value="Chromosome"/>
</dbReference>
<feature type="domain" description="Nucleoside phosphorylase" evidence="3">
    <location>
        <begin position="2"/>
        <end position="210"/>
    </location>
</feature>
<dbReference type="GO" id="GO:0017061">
    <property type="term" value="F:S-methyl-5-thioadenosine phosphorylase activity"/>
    <property type="evidence" value="ECO:0007669"/>
    <property type="project" value="InterPro"/>
</dbReference>
<dbReference type="CDD" id="cd09010">
    <property type="entry name" value="MTAP_SsMTAPII_like_MTIP"/>
    <property type="match status" value="1"/>
</dbReference>
<dbReference type="SUPFAM" id="SSF53167">
    <property type="entry name" value="Purine and uridine phosphorylases"/>
    <property type="match status" value="1"/>
</dbReference>
<keyword evidence="5" id="KW-1185">Reference proteome</keyword>
<proteinExistence type="predicted"/>
<dbReference type="OrthoDB" id="1523230at2"/>
<dbReference type="PANTHER" id="PTHR42679:SF2">
    <property type="entry name" value="S-METHYL-5'-THIOADENOSINE PHOSPHORYLASE"/>
    <property type="match status" value="1"/>
</dbReference>
<evidence type="ECO:0000313" key="5">
    <source>
        <dbReference type="Proteomes" id="UP000272771"/>
    </source>
</evidence>
<evidence type="ECO:0000256" key="2">
    <source>
        <dbReference type="ARBA" id="ARBA00022679"/>
    </source>
</evidence>
<dbReference type="STRING" id="28091.SAMEA3174300_00313"/>
<organism evidence="4 5">
    <name type="scientific">Neisseria weaveri</name>
    <dbReference type="NCBI Taxonomy" id="28091"/>
    <lineage>
        <taxon>Bacteria</taxon>
        <taxon>Pseudomonadati</taxon>
        <taxon>Pseudomonadota</taxon>
        <taxon>Betaproteobacteria</taxon>
        <taxon>Neisseriales</taxon>
        <taxon>Neisseriaceae</taxon>
        <taxon>Neisseria</taxon>
    </lineage>
</organism>
<dbReference type="InterPro" id="IPR000845">
    <property type="entry name" value="Nucleoside_phosphorylase_d"/>
</dbReference>
<dbReference type="Pfam" id="PF01048">
    <property type="entry name" value="PNP_UDP_1"/>
    <property type="match status" value="1"/>
</dbReference>
<name>A0A3S5C4I4_9NEIS</name>
<evidence type="ECO:0000313" key="4">
    <source>
        <dbReference type="EMBL" id="VEJ51849.1"/>
    </source>
</evidence>